<proteinExistence type="predicted"/>
<reference evidence="1" key="1">
    <citation type="journal article" date="2021" name="Proc. Natl. Acad. Sci. U.S.A.">
        <title>A Catalog of Tens of Thousands of Viruses from Human Metagenomes Reveals Hidden Associations with Chronic Diseases.</title>
        <authorList>
            <person name="Tisza M.J."/>
            <person name="Buck C.B."/>
        </authorList>
    </citation>
    <scope>NUCLEOTIDE SEQUENCE</scope>
    <source>
        <strain evidence="1">CtG4L18</strain>
    </source>
</reference>
<protein>
    <submittedName>
        <fullName evidence="1">AAA domain protein</fullName>
    </submittedName>
</protein>
<evidence type="ECO:0000313" key="1">
    <source>
        <dbReference type="EMBL" id="DAF96094.1"/>
    </source>
</evidence>
<dbReference type="EMBL" id="BK016114">
    <property type="protein sequence ID" value="DAF96094.1"/>
    <property type="molecule type" value="Genomic_DNA"/>
</dbReference>
<accession>A0A8S5UNY6</accession>
<sequence length="148" mass="16792">MSLTLPTSKIPAVSENPRYLILYGLPKAGKTSCLAQLDNNLIIDLEGGSVFVDAMAIQCRTINDLGEAASAIRAKNKEVGHNFYKHITIDNATRLEDICMSYACTLCENGAIDRNIYRKFRELLKPLSHLYRYSNIRYNRKENQQHLL</sequence>
<dbReference type="Pfam" id="PF13479">
    <property type="entry name" value="AAA_24"/>
    <property type="match status" value="1"/>
</dbReference>
<name>A0A8S5UNY6_9CAUD</name>
<organism evidence="1">
    <name type="scientific">Podoviridae sp. ctG4L18</name>
    <dbReference type="NCBI Taxonomy" id="2825234"/>
    <lineage>
        <taxon>Viruses</taxon>
        <taxon>Duplodnaviria</taxon>
        <taxon>Heunggongvirae</taxon>
        <taxon>Uroviricota</taxon>
        <taxon>Caudoviricetes</taxon>
    </lineage>
</organism>